<dbReference type="Pfam" id="PF15002">
    <property type="entry name" value="ERK-JNK_inhib"/>
    <property type="match status" value="1"/>
</dbReference>
<accession>A0A6P8H0E6</accession>
<keyword evidence="3" id="KW-0732">Signal</keyword>
<dbReference type="OrthoDB" id="5854099at2759"/>
<dbReference type="FunCoup" id="A0A6P8H0E6">
    <property type="interactions" value="1040"/>
</dbReference>
<dbReference type="GeneID" id="116287365"/>
<keyword evidence="4" id="KW-1185">Reference proteome</keyword>
<feature type="compositionally biased region" description="Basic and acidic residues" evidence="2">
    <location>
        <begin position="204"/>
        <end position="215"/>
    </location>
</feature>
<feature type="compositionally biased region" description="Basic residues" evidence="2">
    <location>
        <begin position="219"/>
        <end position="233"/>
    </location>
</feature>
<protein>
    <submittedName>
        <fullName evidence="5">Coiled-coil domain-containing protein 134-like</fullName>
    </submittedName>
</protein>
<name>A0A6P8H0E6_ACTTE</name>
<reference evidence="5" key="1">
    <citation type="submission" date="2025-08" db="UniProtKB">
        <authorList>
            <consortium name="RefSeq"/>
        </authorList>
    </citation>
    <scope>IDENTIFICATION</scope>
    <source>
        <tissue evidence="5">Tentacle</tissue>
    </source>
</reference>
<feature type="signal peptide" evidence="3">
    <location>
        <begin position="1"/>
        <end position="19"/>
    </location>
</feature>
<feature type="chain" id="PRO_5028311659" evidence="3">
    <location>
        <begin position="20"/>
        <end position="239"/>
    </location>
</feature>
<gene>
    <name evidence="5" type="primary">LOC116287365</name>
</gene>
<proteinExistence type="predicted"/>
<evidence type="ECO:0000256" key="2">
    <source>
        <dbReference type="SAM" id="MobiDB-lite"/>
    </source>
</evidence>
<dbReference type="AlphaFoldDB" id="A0A6P8H0E6"/>
<dbReference type="RefSeq" id="XP_031549899.1">
    <property type="nucleotide sequence ID" value="XM_031694039.1"/>
</dbReference>
<evidence type="ECO:0000256" key="1">
    <source>
        <dbReference type="SAM" id="Coils"/>
    </source>
</evidence>
<dbReference type="PANTHER" id="PTHR14735:SF1">
    <property type="entry name" value="COILED-COIL DOMAIN-CONTAINING PROTEIN 134"/>
    <property type="match status" value="1"/>
</dbReference>
<keyword evidence="1" id="KW-0175">Coiled coil</keyword>
<evidence type="ECO:0000256" key="3">
    <source>
        <dbReference type="SAM" id="SignalP"/>
    </source>
</evidence>
<feature type="coiled-coil region" evidence="1">
    <location>
        <begin position="16"/>
        <end position="47"/>
    </location>
</feature>
<evidence type="ECO:0000313" key="4">
    <source>
        <dbReference type="Proteomes" id="UP000515163"/>
    </source>
</evidence>
<evidence type="ECO:0000313" key="5">
    <source>
        <dbReference type="RefSeq" id="XP_031549899.1"/>
    </source>
</evidence>
<dbReference type="InterPro" id="IPR026321">
    <property type="entry name" value="CC134"/>
</dbReference>
<dbReference type="KEGG" id="aten:116287365"/>
<organism evidence="4 5">
    <name type="scientific">Actinia tenebrosa</name>
    <name type="common">Australian red waratah sea anemone</name>
    <dbReference type="NCBI Taxonomy" id="6105"/>
    <lineage>
        <taxon>Eukaryota</taxon>
        <taxon>Metazoa</taxon>
        <taxon>Cnidaria</taxon>
        <taxon>Anthozoa</taxon>
        <taxon>Hexacorallia</taxon>
        <taxon>Actiniaria</taxon>
        <taxon>Actiniidae</taxon>
        <taxon>Actinia</taxon>
    </lineage>
</organism>
<dbReference type="Proteomes" id="UP000515163">
    <property type="component" value="Unplaced"/>
</dbReference>
<sequence length="239" mass="27917">MNQILQKYLIIFLFSISHANEKIDKIEDELREEQRLLRENQARLQLETYRRGFKVKRGYQVAASKSMQLEVKGYAKQYEMTDKVLEKMFMVLKDSKTALIESGYTPGDPFPTDKKIQEALAHVLENTAFFGDILLRLPDITHQIYSKSKENQLIMKWCISICNASEVYDKTGHQLLDLIAQELELIPKDENYINPYKESTMLEKEFAKQKAEGKGHTPQQKKKEKKKKKKRGPKLSDEL</sequence>
<dbReference type="InParanoid" id="A0A6P8H0E6"/>
<feature type="region of interest" description="Disordered" evidence="2">
    <location>
        <begin position="204"/>
        <end position="239"/>
    </location>
</feature>
<dbReference type="PANTHER" id="PTHR14735">
    <property type="entry name" value="COILED-COIL DOMAIN-CONTAINING PROTEIN 134"/>
    <property type="match status" value="1"/>
</dbReference>